<dbReference type="GO" id="GO:0015288">
    <property type="term" value="F:porin activity"/>
    <property type="evidence" value="ECO:0007669"/>
    <property type="project" value="UniProtKB-KW"/>
</dbReference>
<dbReference type="Gene3D" id="3.10.560.10">
    <property type="entry name" value="Outer membrane lipoprotein wza domain like"/>
    <property type="match status" value="2"/>
</dbReference>
<evidence type="ECO:0000256" key="5">
    <source>
        <dbReference type="ARBA" id="ARBA00022597"/>
    </source>
</evidence>
<keyword evidence="18" id="KW-1185">Reference proteome</keyword>
<evidence type="ECO:0000256" key="12">
    <source>
        <dbReference type="ARBA" id="ARBA00023139"/>
    </source>
</evidence>
<keyword evidence="6" id="KW-0812">Transmembrane</keyword>
<evidence type="ECO:0000256" key="6">
    <source>
        <dbReference type="ARBA" id="ARBA00022692"/>
    </source>
</evidence>
<name>A0A917I714_9HYPH</name>
<dbReference type="InterPro" id="IPR049712">
    <property type="entry name" value="Poly_export"/>
</dbReference>
<dbReference type="InterPro" id="IPR003715">
    <property type="entry name" value="Poly_export_N"/>
</dbReference>
<dbReference type="PROSITE" id="PS51257">
    <property type="entry name" value="PROKAR_LIPOPROTEIN"/>
    <property type="match status" value="1"/>
</dbReference>
<keyword evidence="7" id="KW-0732">Signal</keyword>
<keyword evidence="14" id="KW-0449">Lipoprotein</keyword>
<dbReference type="Pfam" id="PF02563">
    <property type="entry name" value="Poly_export"/>
    <property type="match status" value="1"/>
</dbReference>
<dbReference type="PANTHER" id="PTHR33619:SF3">
    <property type="entry name" value="POLYSACCHARIDE EXPORT PROTEIN GFCE-RELATED"/>
    <property type="match status" value="1"/>
</dbReference>
<keyword evidence="8" id="KW-0625">Polysaccharide transport</keyword>
<dbReference type="GO" id="GO:0006811">
    <property type="term" value="P:monoatomic ion transport"/>
    <property type="evidence" value="ECO:0007669"/>
    <property type="project" value="UniProtKB-KW"/>
</dbReference>
<accession>A0A917I714</accession>
<keyword evidence="12" id="KW-0564">Palmitate</keyword>
<sequence>MNDPLPKMRVALLIAMTTLSGCDTLPTGGPQLPTQPVSTDPQVILPHFMVVANPSVAAVASAGRDFGGLGSFASRGGAADIRLGVGDVVSVTIFEAAAGGLFIPGEAGSRAGNFVTIPDQQVDRRGTISVPYAGQIPVTGRRPPEVQAEIESRLRNRAIEPQVVVALRDQKATQVSVLGEVNQPARLAVNPAGERILDVIARAGGPKGQGYESFVTLQRGPQKRSVYFNRIVNDPTNNIFVNPGDTVYVYRENRSYVILGASGFNGKYNFESEQMTAAEGVGKAGGLLDERANPSAVYIYRTEPRAVAQRLGLDLTGWPAGDVPIIYNFNLRSQDGMFTLQQFQLRDKDVIFIGNAQAVELAKALNIIRIGVATVNEGNSVRYLNR</sequence>
<comment type="subcellular location">
    <subcellularLocation>
        <location evidence="1">Cell outer membrane</location>
        <topology evidence="1">Multi-pass membrane protein</topology>
    </subcellularLocation>
</comment>
<evidence type="ECO:0000256" key="3">
    <source>
        <dbReference type="ARBA" id="ARBA00022448"/>
    </source>
</evidence>
<organism evidence="17 18">
    <name type="scientific">Alsobacter metallidurans</name>
    <dbReference type="NCBI Taxonomy" id="340221"/>
    <lineage>
        <taxon>Bacteria</taxon>
        <taxon>Pseudomonadati</taxon>
        <taxon>Pseudomonadota</taxon>
        <taxon>Alphaproteobacteria</taxon>
        <taxon>Hyphomicrobiales</taxon>
        <taxon>Alsobacteraceae</taxon>
        <taxon>Alsobacter</taxon>
    </lineage>
</organism>
<comment type="caution">
    <text evidence="17">The sequence shown here is derived from an EMBL/GenBank/DDBJ whole genome shotgun (WGS) entry which is preliminary data.</text>
</comment>
<keyword evidence="11" id="KW-0472">Membrane</keyword>
<evidence type="ECO:0000256" key="9">
    <source>
        <dbReference type="ARBA" id="ARBA00023065"/>
    </source>
</evidence>
<keyword evidence="3" id="KW-0813">Transport</keyword>
<evidence type="ECO:0000256" key="14">
    <source>
        <dbReference type="ARBA" id="ARBA00023288"/>
    </source>
</evidence>
<proteinExistence type="inferred from homology"/>
<reference evidence="17" key="2">
    <citation type="submission" date="2020-09" db="EMBL/GenBank/DDBJ databases">
        <authorList>
            <person name="Sun Q."/>
            <person name="Zhou Y."/>
        </authorList>
    </citation>
    <scope>NUCLEOTIDE SEQUENCE</scope>
    <source>
        <strain evidence="17">CGMCC 1.12214</strain>
    </source>
</reference>
<keyword evidence="9" id="KW-0406">Ion transport</keyword>
<evidence type="ECO:0000256" key="8">
    <source>
        <dbReference type="ARBA" id="ARBA00023047"/>
    </source>
</evidence>
<dbReference type="Gene3D" id="3.30.1950.10">
    <property type="entry name" value="wza like domain"/>
    <property type="match status" value="1"/>
</dbReference>
<evidence type="ECO:0000256" key="13">
    <source>
        <dbReference type="ARBA" id="ARBA00023237"/>
    </source>
</evidence>
<evidence type="ECO:0000256" key="10">
    <source>
        <dbReference type="ARBA" id="ARBA00023114"/>
    </source>
</evidence>
<gene>
    <name evidence="17" type="primary">pssN</name>
    <name evidence="17" type="ORF">GCM10007036_18570</name>
</gene>
<dbReference type="Proteomes" id="UP000603912">
    <property type="component" value="Unassembled WGS sequence"/>
</dbReference>
<dbReference type="InterPro" id="IPR054765">
    <property type="entry name" value="SLBB_dom"/>
</dbReference>
<dbReference type="GO" id="GO:0009279">
    <property type="term" value="C:cell outer membrane"/>
    <property type="evidence" value="ECO:0007669"/>
    <property type="project" value="UniProtKB-SubCell"/>
</dbReference>
<evidence type="ECO:0000256" key="11">
    <source>
        <dbReference type="ARBA" id="ARBA00023136"/>
    </source>
</evidence>
<feature type="domain" description="Polysaccharide export protein N-terminal" evidence="15">
    <location>
        <begin position="79"/>
        <end position="167"/>
    </location>
</feature>
<evidence type="ECO:0000313" key="18">
    <source>
        <dbReference type="Proteomes" id="UP000603912"/>
    </source>
</evidence>
<keyword evidence="10" id="KW-0626">Porin</keyword>
<protein>
    <submittedName>
        <fullName evidence="17">Sugar ABC transporter substrate-binding protein</fullName>
    </submittedName>
</protein>
<dbReference type="RefSeq" id="WP_244643700.1">
    <property type="nucleotide sequence ID" value="NZ_BMES01000001.1"/>
</dbReference>
<evidence type="ECO:0000256" key="2">
    <source>
        <dbReference type="ARBA" id="ARBA00009450"/>
    </source>
</evidence>
<dbReference type="GO" id="GO:0015159">
    <property type="term" value="F:polysaccharide transmembrane transporter activity"/>
    <property type="evidence" value="ECO:0007669"/>
    <property type="project" value="InterPro"/>
</dbReference>
<dbReference type="AlphaFoldDB" id="A0A917I714"/>
<keyword evidence="13" id="KW-0998">Cell outer membrane</keyword>
<evidence type="ECO:0000256" key="4">
    <source>
        <dbReference type="ARBA" id="ARBA00022452"/>
    </source>
</evidence>
<keyword evidence="4" id="KW-1134">Transmembrane beta strand</keyword>
<evidence type="ECO:0000313" key="17">
    <source>
        <dbReference type="EMBL" id="GGH17272.1"/>
    </source>
</evidence>
<feature type="domain" description="SLBB" evidence="16">
    <location>
        <begin position="174"/>
        <end position="249"/>
    </location>
</feature>
<evidence type="ECO:0000259" key="16">
    <source>
        <dbReference type="Pfam" id="PF22461"/>
    </source>
</evidence>
<keyword evidence="5" id="KW-0762">Sugar transport</keyword>
<comment type="similarity">
    <text evidence="2">Belongs to the BexD/CtrA/VexA family.</text>
</comment>
<dbReference type="PANTHER" id="PTHR33619">
    <property type="entry name" value="POLYSACCHARIDE EXPORT PROTEIN GFCE-RELATED"/>
    <property type="match status" value="1"/>
</dbReference>
<dbReference type="GO" id="GO:0046930">
    <property type="term" value="C:pore complex"/>
    <property type="evidence" value="ECO:0007669"/>
    <property type="project" value="UniProtKB-KW"/>
</dbReference>
<evidence type="ECO:0000256" key="7">
    <source>
        <dbReference type="ARBA" id="ARBA00022729"/>
    </source>
</evidence>
<dbReference type="Pfam" id="PF22461">
    <property type="entry name" value="SLBB_2"/>
    <property type="match status" value="1"/>
</dbReference>
<dbReference type="EMBL" id="BMES01000001">
    <property type="protein sequence ID" value="GGH17272.1"/>
    <property type="molecule type" value="Genomic_DNA"/>
</dbReference>
<reference evidence="17" key="1">
    <citation type="journal article" date="2014" name="Int. J. Syst. Evol. Microbiol.">
        <title>Complete genome sequence of Corynebacterium casei LMG S-19264T (=DSM 44701T), isolated from a smear-ripened cheese.</title>
        <authorList>
            <consortium name="US DOE Joint Genome Institute (JGI-PGF)"/>
            <person name="Walter F."/>
            <person name="Albersmeier A."/>
            <person name="Kalinowski J."/>
            <person name="Ruckert C."/>
        </authorList>
    </citation>
    <scope>NUCLEOTIDE SEQUENCE</scope>
    <source>
        <strain evidence="17">CGMCC 1.12214</strain>
    </source>
</reference>
<evidence type="ECO:0000256" key="1">
    <source>
        <dbReference type="ARBA" id="ARBA00004571"/>
    </source>
</evidence>
<evidence type="ECO:0000259" key="15">
    <source>
        <dbReference type="Pfam" id="PF02563"/>
    </source>
</evidence>